<dbReference type="Gene3D" id="3.30.360.10">
    <property type="entry name" value="Dihydrodipicolinate Reductase, domain 2"/>
    <property type="match status" value="1"/>
</dbReference>
<organism evidence="2">
    <name type="scientific">marine metagenome</name>
    <dbReference type="NCBI Taxonomy" id="408172"/>
    <lineage>
        <taxon>unclassified sequences</taxon>
        <taxon>metagenomes</taxon>
        <taxon>ecological metagenomes</taxon>
    </lineage>
</organism>
<proteinExistence type="predicted"/>
<dbReference type="PANTHER" id="PTHR43708">
    <property type="entry name" value="CONSERVED EXPRESSED OXIDOREDUCTASE (EUROFUNG)"/>
    <property type="match status" value="1"/>
</dbReference>
<evidence type="ECO:0000259" key="1">
    <source>
        <dbReference type="Pfam" id="PF22725"/>
    </source>
</evidence>
<dbReference type="PANTHER" id="PTHR43708:SF3">
    <property type="entry name" value="OXIDOREDUCTASE"/>
    <property type="match status" value="1"/>
</dbReference>
<protein>
    <recommendedName>
        <fullName evidence="1">GFO/IDH/MocA-like oxidoreductase domain-containing protein</fullName>
    </recommendedName>
</protein>
<gene>
    <name evidence="2" type="ORF">METZ01_LOCUS75147</name>
</gene>
<dbReference type="AlphaFoldDB" id="A0A381U6Y7"/>
<name>A0A381U6Y7_9ZZZZ</name>
<dbReference type="Pfam" id="PF22725">
    <property type="entry name" value="GFO_IDH_MocA_C3"/>
    <property type="match status" value="1"/>
</dbReference>
<dbReference type="EMBL" id="UINC01005592">
    <property type="protein sequence ID" value="SVA22293.1"/>
    <property type="molecule type" value="Genomic_DNA"/>
</dbReference>
<feature type="domain" description="GFO/IDH/MocA-like oxidoreductase" evidence="1">
    <location>
        <begin position="35"/>
        <end position="165"/>
    </location>
</feature>
<dbReference type="SUPFAM" id="SSF55347">
    <property type="entry name" value="Glyceraldehyde-3-phosphate dehydrogenase-like, C-terminal domain"/>
    <property type="match status" value="1"/>
</dbReference>
<reference evidence="2" key="1">
    <citation type="submission" date="2018-05" db="EMBL/GenBank/DDBJ databases">
        <authorList>
            <person name="Lanie J.A."/>
            <person name="Ng W.-L."/>
            <person name="Kazmierczak K.M."/>
            <person name="Andrzejewski T.M."/>
            <person name="Davidsen T.M."/>
            <person name="Wayne K.J."/>
            <person name="Tettelin H."/>
            <person name="Glass J.I."/>
            <person name="Rusch D."/>
            <person name="Podicherti R."/>
            <person name="Tsui H.-C.T."/>
            <person name="Winkler M.E."/>
        </authorList>
    </citation>
    <scope>NUCLEOTIDE SEQUENCE</scope>
</reference>
<feature type="non-terminal residue" evidence="2">
    <location>
        <position position="275"/>
    </location>
</feature>
<accession>A0A381U6Y7</accession>
<dbReference type="InterPro" id="IPR055170">
    <property type="entry name" value="GFO_IDH_MocA-like_dom"/>
</dbReference>
<dbReference type="InterPro" id="IPR051317">
    <property type="entry name" value="Gfo/Idh/MocA_oxidoreduct"/>
</dbReference>
<sequence>MTFNVAEARELKAIVKSSRRVFALTHNYTGYPMVKLARDMIRQGDLGPLRKVVVEYPQGWLSTRLERTGMKQAEWRTDPARSGGAGCMGDIGTHAENLSEYVTGLRIVELCADLTTFVKGRRLDDDGNVLVRFQKGVRGVLHASQVSVGEDNALSIRIYGERKGLEWRQEEPNVLQVKRSNGPVEVWSRGHGYVAEKSPAAARASSLPAGHPEAFHEAFANVYRNAADTIRARLAHCRPDPLALDYPTVDDGLRGMLFIAAVLESAGANRRWTRV</sequence>
<evidence type="ECO:0000313" key="2">
    <source>
        <dbReference type="EMBL" id="SVA22293.1"/>
    </source>
</evidence>